<dbReference type="InterPro" id="IPR012318">
    <property type="entry name" value="HTH_CRP"/>
</dbReference>
<dbReference type="InterPro" id="IPR050397">
    <property type="entry name" value="Env_Response_Regulators"/>
</dbReference>
<protein>
    <submittedName>
        <fullName evidence="6">Cyclic nucleotide-binding domain-containing protein</fullName>
    </submittedName>
</protein>
<evidence type="ECO:0000256" key="1">
    <source>
        <dbReference type="ARBA" id="ARBA00023015"/>
    </source>
</evidence>
<proteinExistence type="predicted"/>
<sequence>MFHRDLLITWGGIFRKYQKDQTIFYEGDKAMFYYEVIEGSVKMVNINEDGKEFIQGIFKCGESFGEPVLLIDEPYPACAVANEDCVLIRITRESFVQLLKEYPDIHLSFTRILAKRLYNKSLMSKEISSYGPEHRIETLLHILKKNINPLNVNKLKVDLSRQQIADMTGLRVETVIRCMKKMQEKGILNIEKGKVYY</sequence>
<evidence type="ECO:0000313" key="7">
    <source>
        <dbReference type="Proteomes" id="UP000598971"/>
    </source>
</evidence>
<dbReference type="InterPro" id="IPR036390">
    <property type="entry name" value="WH_DNA-bd_sf"/>
</dbReference>
<evidence type="ECO:0000256" key="2">
    <source>
        <dbReference type="ARBA" id="ARBA00023125"/>
    </source>
</evidence>
<dbReference type="EMBL" id="WHPF01000008">
    <property type="protein sequence ID" value="NNV56297.1"/>
    <property type="molecule type" value="Genomic_DNA"/>
</dbReference>
<feature type="domain" description="HTH crp-type" evidence="5">
    <location>
        <begin position="130"/>
        <end position="197"/>
    </location>
</feature>
<dbReference type="GO" id="GO:0005829">
    <property type="term" value="C:cytosol"/>
    <property type="evidence" value="ECO:0007669"/>
    <property type="project" value="TreeGrafter"/>
</dbReference>
<dbReference type="CDD" id="cd00038">
    <property type="entry name" value="CAP_ED"/>
    <property type="match status" value="1"/>
</dbReference>
<evidence type="ECO:0000259" key="5">
    <source>
        <dbReference type="PROSITE" id="PS51063"/>
    </source>
</evidence>
<organism evidence="6 7">
    <name type="scientific">Limnovirga soli</name>
    <dbReference type="NCBI Taxonomy" id="2656915"/>
    <lineage>
        <taxon>Bacteria</taxon>
        <taxon>Pseudomonadati</taxon>
        <taxon>Bacteroidota</taxon>
        <taxon>Chitinophagia</taxon>
        <taxon>Chitinophagales</taxon>
        <taxon>Chitinophagaceae</taxon>
        <taxon>Limnovirga</taxon>
    </lineage>
</organism>
<dbReference type="Gene3D" id="2.60.120.10">
    <property type="entry name" value="Jelly Rolls"/>
    <property type="match status" value="1"/>
</dbReference>
<feature type="domain" description="Cyclic nucleotide-binding" evidence="4">
    <location>
        <begin position="15"/>
        <end position="116"/>
    </location>
</feature>
<dbReference type="InterPro" id="IPR014710">
    <property type="entry name" value="RmlC-like_jellyroll"/>
</dbReference>
<dbReference type="SMART" id="SM00100">
    <property type="entry name" value="cNMP"/>
    <property type="match status" value="1"/>
</dbReference>
<dbReference type="PANTHER" id="PTHR24567:SF28">
    <property type="entry name" value="LISTERIOLYSIN REGULATORY PROTEIN"/>
    <property type="match status" value="1"/>
</dbReference>
<dbReference type="GO" id="GO:0003677">
    <property type="term" value="F:DNA binding"/>
    <property type="evidence" value="ECO:0007669"/>
    <property type="project" value="UniProtKB-KW"/>
</dbReference>
<dbReference type="SUPFAM" id="SSF51206">
    <property type="entry name" value="cAMP-binding domain-like"/>
    <property type="match status" value="1"/>
</dbReference>
<dbReference type="RefSeq" id="WP_171608237.1">
    <property type="nucleotide sequence ID" value="NZ_WHPF01000008.1"/>
</dbReference>
<dbReference type="PROSITE" id="PS51063">
    <property type="entry name" value="HTH_CRP_2"/>
    <property type="match status" value="1"/>
</dbReference>
<keyword evidence="3" id="KW-0804">Transcription</keyword>
<dbReference type="AlphaFoldDB" id="A0A8J8JRW2"/>
<dbReference type="PANTHER" id="PTHR24567">
    <property type="entry name" value="CRP FAMILY TRANSCRIPTIONAL REGULATORY PROTEIN"/>
    <property type="match status" value="1"/>
</dbReference>
<dbReference type="PROSITE" id="PS50042">
    <property type="entry name" value="CNMP_BINDING_3"/>
    <property type="match status" value="1"/>
</dbReference>
<keyword evidence="2" id="KW-0238">DNA-binding</keyword>
<dbReference type="SMART" id="SM00419">
    <property type="entry name" value="HTH_CRP"/>
    <property type="match status" value="1"/>
</dbReference>
<gene>
    <name evidence="6" type="ORF">GD597_12565</name>
</gene>
<reference evidence="6" key="1">
    <citation type="submission" date="2019-10" db="EMBL/GenBank/DDBJ databases">
        <title>Draft genome sequence of Panacibacter sp. KCS-6.</title>
        <authorList>
            <person name="Yim K.J."/>
        </authorList>
    </citation>
    <scope>NUCLEOTIDE SEQUENCE</scope>
    <source>
        <strain evidence="6">KCS-6</strain>
    </source>
</reference>
<name>A0A8J8JRW2_9BACT</name>
<dbReference type="Proteomes" id="UP000598971">
    <property type="component" value="Unassembled WGS sequence"/>
</dbReference>
<evidence type="ECO:0000313" key="6">
    <source>
        <dbReference type="EMBL" id="NNV56297.1"/>
    </source>
</evidence>
<dbReference type="InterPro" id="IPR018490">
    <property type="entry name" value="cNMP-bd_dom_sf"/>
</dbReference>
<evidence type="ECO:0000256" key="3">
    <source>
        <dbReference type="ARBA" id="ARBA00023163"/>
    </source>
</evidence>
<evidence type="ECO:0000259" key="4">
    <source>
        <dbReference type="PROSITE" id="PS50042"/>
    </source>
</evidence>
<keyword evidence="7" id="KW-1185">Reference proteome</keyword>
<comment type="caution">
    <text evidence="6">The sequence shown here is derived from an EMBL/GenBank/DDBJ whole genome shotgun (WGS) entry which is preliminary data.</text>
</comment>
<accession>A0A8J8JRW2</accession>
<dbReference type="GO" id="GO:0003700">
    <property type="term" value="F:DNA-binding transcription factor activity"/>
    <property type="evidence" value="ECO:0007669"/>
    <property type="project" value="TreeGrafter"/>
</dbReference>
<dbReference type="Pfam" id="PF00027">
    <property type="entry name" value="cNMP_binding"/>
    <property type="match status" value="1"/>
</dbReference>
<keyword evidence="1" id="KW-0805">Transcription regulation</keyword>
<dbReference type="SUPFAM" id="SSF46785">
    <property type="entry name" value="Winged helix' DNA-binding domain"/>
    <property type="match status" value="1"/>
</dbReference>
<dbReference type="Pfam" id="PF13545">
    <property type="entry name" value="HTH_Crp_2"/>
    <property type="match status" value="1"/>
</dbReference>
<dbReference type="PRINTS" id="PR00034">
    <property type="entry name" value="HTHCRP"/>
</dbReference>
<dbReference type="InterPro" id="IPR000595">
    <property type="entry name" value="cNMP-bd_dom"/>
</dbReference>